<keyword evidence="2" id="KW-1185">Reference proteome</keyword>
<gene>
    <name evidence="1" type="ORF">C1H46_038763</name>
</gene>
<dbReference type="PANTHER" id="PTHR33644">
    <property type="entry name" value="U-BOX DOMAIN-CONTAINING PROTEIN 62-RELATED"/>
    <property type="match status" value="1"/>
</dbReference>
<evidence type="ECO:0000313" key="1">
    <source>
        <dbReference type="EMBL" id="TQD75711.1"/>
    </source>
</evidence>
<protein>
    <submittedName>
        <fullName evidence="1">Uncharacterized protein</fullName>
    </submittedName>
</protein>
<dbReference type="PANTHER" id="PTHR33644:SF2">
    <property type="entry name" value="2-OXOGLUTARATE (2OG) AND FE(II)-DEPENDENT OXYGENASE SUPERFAMILY PROTEIN"/>
    <property type="match status" value="1"/>
</dbReference>
<evidence type="ECO:0000313" key="2">
    <source>
        <dbReference type="Proteomes" id="UP000315295"/>
    </source>
</evidence>
<organism evidence="1 2">
    <name type="scientific">Malus baccata</name>
    <name type="common">Siberian crab apple</name>
    <name type="synonym">Pyrus baccata</name>
    <dbReference type="NCBI Taxonomy" id="106549"/>
    <lineage>
        <taxon>Eukaryota</taxon>
        <taxon>Viridiplantae</taxon>
        <taxon>Streptophyta</taxon>
        <taxon>Embryophyta</taxon>
        <taxon>Tracheophyta</taxon>
        <taxon>Spermatophyta</taxon>
        <taxon>Magnoliopsida</taxon>
        <taxon>eudicotyledons</taxon>
        <taxon>Gunneridae</taxon>
        <taxon>Pentapetalae</taxon>
        <taxon>rosids</taxon>
        <taxon>fabids</taxon>
        <taxon>Rosales</taxon>
        <taxon>Rosaceae</taxon>
        <taxon>Amygdaloideae</taxon>
        <taxon>Maleae</taxon>
        <taxon>Malus</taxon>
    </lineage>
</organism>
<dbReference type="STRING" id="106549.A0A540KNC1"/>
<name>A0A540KNC1_MALBA</name>
<reference evidence="1 2" key="1">
    <citation type="journal article" date="2019" name="G3 (Bethesda)">
        <title>Sequencing of a Wild Apple (Malus baccata) Genome Unravels the Differences Between Cultivated and Wild Apple Species Regarding Disease Resistance and Cold Tolerance.</title>
        <authorList>
            <person name="Chen X."/>
        </authorList>
    </citation>
    <scope>NUCLEOTIDE SEQUENCE [LARGE SCALE GENOMIC DNA]</scope>
    <source>
        <strain evidence="2">cv. Shandingzi</strain>
        <tissue evidence="1">Leaves</tissue>
    </source>
</reference>
<comment type="caution">
    <text evidence="1">The sequence shown here is derived from an EMBL/GenBank/DDBJ whole genome shotgun (WGS) entry which is preliminary data.</text>
</comment>
<dbReference type="EMBL" id="VIEB01001077">
    <property type="protein sequence ID" value="TQD75711.1"/>
    <property type="molecule type" value="Genomic_DNA"/>
</dbReference>
<sequence length="90" mass="10182">MVNNNDPCDWCKTSGCNADPPLWLETYDYRPGHTPLEPDNTMEFPPAALPDIFSLLAKAARDILDAISFYLNLRSSPFTEVLDNVPLRNR</sequence>
<dbReference type="AlphaFoldDB" id="A0A540KNC1"/>
<proteinExistence type="predicted"/>
<dbReference type="Proteomes" id="UP000315295">
    <property type="component" value="Unassembled WGS sequence"/>
</dbReference>
<accession>A0A540KNC1</accession>